<keyword evidence="2" id="KW-0418">Kinase</keyword>
<dbReference type="EMBL" id="BKCJ010427345">
    <property type="protein sequence ID" value="GFA45670.1"/>
    <property type="molecule type" value="Genomic_DNA"/>
</dbReference>
<keyword evidence="2" id="KW-0808">Transferase</keyword>
<comment type="caution">
    <text evidence="2">The sequence shown here is derived from an EMBL/GenBank/DDBJ whole genome shotgun (WGS) entry which is preliminary data.</text>
</comment>
<feature type="non-terminal residue" evidence="2">
    <location>
        <position position="221"/>
    </location>
</feature>
<feature type="region of interest" description="Disordered" evidence="1">
    <location>
        <begin position="198"/>
        <end position="221"/>
    </location>
</feature>
<organism evidence="2">
    <name type="scientific">Tanacetum cinerariifolium</name>
    <name type="common">Dalmatian daisy</name>
    <name type="synonym">Chrysanthemum cinerariifolium</name>
    <dbReference type="NCBI Taxonomy" id="118510"/>
    <lineage>
        <taxon>Eukaryota</taxon>
        <taxon>Viridiplantae</taxon>
        <taxon>Streptophyta</taxon>
        <taxon>Embryophyta</taxon>
        <taxon>Tracheophyta</taxon>
        <taxon>Spermatophyta</taxon>
        <taxon>Magnoliopsida</taxon>
        <taxon>eudicotyledons</taxon>
        <taxon>Gunneridae</taxon>
        <taxon>Pentapetalae</taxon>
        <taxon>asterids</taxon>
        <taxon>campanulids</taxon>
        <taxon>Asterales</taxon>
        <taxon>Asteraceae</taxon>
        <taxon>Asteroideae</taxon>
        <taxon>Anthemideae</taxon>
        <taxon>Anthemidinae</taxon>
        <taxon>Tanacetum</taxon>
    </lineage>
</organism>
<dbReference type="GO" id="GO:0016301">
    <property type="term" value="F:kinase activity"/>
    <property type="evidence" value="ECO:0007669"/>
    <property type="project" value="UniProtKB-KW"/>
</dbReference>
<gene>
    <name evidence="2" type="ORF">Tci_617642</name>
</gene>
<dbReference type="AlphaFoldDB" id="A0A699JNV9"/>
<evidence type="ECO:0000313" key="2">
    <source>
        <dbReference type="EMBL" id="GFA45670.1"/>
    </source>
</evidence>
<reference evidence="2" key="1">
    <citation type="journal article" date="2019" name="Sci. Rep.">
        <title>Draft genome of Tanacetum cinerariifolium, the natural source of mosquito coil.</title>
        <authorList>
            <person name="Yamashiro T."/>
            <person name="Shiraishi A."/>
            <person name="Satake H."/>
            <person name="Nakayama K."/>
        </authorList>
    </citation>
    <scope>NUCLEOTIDE SEQUENCE</scope>
</reference>
<accession>A0A699JNV9</accession>
<evidence type="ECO:0000256" key="1">
    <source>
        <dbReference type="SAM" id="MobiDB-lite"/>
    </source>
</evidence>
<feature type="non-terminal residue" evidence="2">
    <location>
        <position position="1"/>
    </location>
</feature>
<proteinExistence type="predicted"/>
<name>A0A699JNV9_TANCI</name>
<sequence>FSKFLKKWSDGLDSGVLSCDDINFLKKIMEEKEMRILPTVKDLWVFLHQSFSLLCWCDDEKLKKEFKNLKNVDYLRLGDLTTEEKQMLQDKLKLKRICLLINGLWIQEPKHSENCCKLRSCSTKMSLRSLVFSLLNDSIQKHSIILKRDTDVKEGLKNQLDAAEGLIESDANQIIEENHALMIPSVILEEEQDIRDLPDSGIIKDSSKDKFDNGKSMVSAP</sequence>
<protein>
    <submittedName>
        <fullName evidence="2">Histidine kinase-, DNA gyrase B-, and HSP90-like ATPase family protein</fullName>
    </submittedName>
</protein>